<dbReference type="SUPFAM" id="SSF51182">
    <property type="entry name" value="RmlC-like cupins"/>
    <property type="match status" value="1"/>
</dbReference>
<dbReference type="InterPro" id="IPR001387">
    <property type="entry name" value="Cro/C1-type_HTH"/>
</dbReference>
<dbReference type="InterPro" id="IPR014710">
    <property type="entry name" value="RmlC-like_jellyroll"/>
</dbReference>
<dbReference type="EMBL" id="JQEC01000021">
    <property type="protein sequence ID" value="KGJ94009.1"/>
    <property type="molecule type" value="Genomic_DNA"/>
</dbReference>
<reference evidence="3 4" key="1">
    <citation type="submission" date="2014-08" db="EMBL/GenBank/DDBJ databases">
        <title>Genomic and Phenotypic Diversity of Colwellia psychrerythraea strains from Disparate Marine Basins.</title>
        <authorList>
            <person name="Techtmann S.M."/>
            <person name="Stelling S.C."/>
            <person name="Utturkar S.M."/>
            <person name="Alshibli N."/>
            <person name="Harris A."/>
            <person name="Brown S.D."/>
            <person name="Hazen T.C."/>
        </authorList>
    </citation>
    <scope>NUCLEOTIDE SEQUENCE [LARGE SCALE GENOMIC DNA]</scope>
    <source>
        <strain evidence="3 4">GAB14E</strain>
    </source>
</reference>
<dbReference type="CDD" id="cd00093">
    <property type="entry name" value="HTH_XRE"/>
    <property type="match status" value="1"/>
</dbReference>
<dbReference type="Proteomes" id="UP000029868">
    <property type="component" value="Unassembled WGS sequence"/>
</dbReference>
<proteinExistence type="predicted"/>
<dbReference type="Pfam" id="PF01381">
    <property type="entry name" value="HTH_3"/>
    <property type="match status" value="1"/>
</dbReference>
<dbReference type="CDD" id="cd02209">
    <property type="entry name" value="cupin_XRE_C"/>
    <property type="match status" value="1"/>
</dbReference>
<keyword evidence="1" id="KW-0238">DNA-binding</keyword>
<dbReference type="InterPro" id="IPR050807">
    <property type="entry name" value="TransReg_Diox_bact_type"/>
</dbReference>
<dbReference type="Gene3D" id="1.10.260.40">
    <property type="entry name" value="lambda repressor-like DNA-binding domains"/>
    <property type="match status" value="1"/>
</dbReference>
<dbReference type="InterPro" id="IPR010982">
    <property type="entry name" value="Lambda_DNA-bd_dom_sf"/>
</dbReference>
<comment type="caution">
    <text evidence="3">The sequence shown here is derived from an EMBL/GenBank/DDBJ whole genome shotgun (WGS) entry which is preliminary data.</text>
</comment>
<dbReference type="SUPFAM" id="SSF47413">
    <property type="entry name" value="lambda repressor-like DNA-binding domains"/>
    <property type="match status" value="1"/>
</dbReference>
<dbReference type="PANTHER" id="PTHR46797:SF1">
    <property type="entry name" value="METHYLPHOSPHONATE SYNTHASE"/>
    <property type="match status" value="1"/>
</dbReference>
<dbReference type="GO" id="GO:0003700">
    <property type="term" value="F:DNA-binding transcription factor activity"/>
    <property type="evidence" value="ECO:0007669"/>
    <property type="project" value="TreeGrafter"/>
</dbReference>
<dbReference type="RefSeq" id="WP_033082200.1">
    <property type="nucleotide sequence ID" value="NZ_JQEC01000021.1"/>
</dbReference>
<evidence type="ECO:0000313" key="3">
    <source>
        <dbReference type="EMBL" id="KGJ94009.1"/>
    </source>
</evidence>
<evidence type="ECO:0000259" key="2">
    <source>
        <dbReference type="PROSITE" id="PS50943"/>
    </source>
</evidence>
<dbReference type="GO" id="GO:0005829">
    <property type="term" value="C:cytosol"/>
    <property type="evidence" value="ECO:0007669"/>
    <property type="project" value="TreeGrafter"/>
</dbReference>
<evidence type="ECO:0000313" key="4">
    <source>
        <dbReference type="Proteomes" id="UP000029868"/>
    </source>
</evidence>
<name>A0A099KTB5_COLPS</name>
<protein>
    <submittedName>
        <fullName evidence="3">Transcriptional regulator, XRE family with cupin 2 sensor</fullName>
    </submittedName>
</protein>
<dbReference type="SMART" id="SM00530">
    <property type="entry name" value="HTH_XRE"/>
    <property type="match status" value="1"/>
</dbReference>
<dbReference type="PATRIC" id="fig|28229.3.peg.2183"/>
<accession>A0A099KTB5</accession>
<dbReference type="InterPro" id="IPR011051">
    <property type="entry name" value="RmlC_Cupin_sf"/>
</dbReference>
<organism evidence="3 4">
    <name type="scientific">Colwellia psychrerythraea</name>
    <name type="common">Vibrio psychroerythus</name>
    <dbReference type="NCBI Taxonomy" id="28229"/>
    <lineage>
        <taxon>Bacteria</taxon>
        <taxon>Pseudomonadati</taxon>
        <taxon>Pseudomonadota</taxon>
        <taxon>Gammaproteobacteria</taxon>
        <taxon>Alteromonadales</taxon>
        <taxon>Colwelliaceae</taxon>
        <taxon>Colwellia</taxon>
    </lineage>
</organism>
<dbReference type="PROSITE" id="PS50943">
    <property type="entry name" value="HTH_CROC1"/>
    <property type="match status" value="1"/>
</dbReference>
<dbReference type="PANTHER" id="PTHR46797">
    <property type="entry name" value="HTH-TYPE TRANSCRIPTIONAL REGULATOR"/>
    <property type="match status" value="1"/>
</dbReference>
<feature type="domain" description="HTH cro/C1-type" evidence="2">
    <location>
        <begin position="10"/>
        <end position="64"/>
    </location>
</feature>
<dbReference type="AlphaFoldDB" id="A0A099KTB5"/>
<dbReference type="OrthoDB" id="9792093at2"/>
<dbReference type="Gene3D" id="2.60.120.10">
    <property type="entry name" value="Jelly Rolls"/>
    <property type="match status" value="1"/>
</dbReference>
<sequence length="185" mass="20843">MNFDYIGLFIRSYRMANDESLQSLADRSGVSRSMIAQVESGQKSPTIMILAKLANSMNISLEDFVKNPKNLHETQVLISTKENIVSKKESAFICHQLTARSSTSLTDFYQFYFTEHGKTSFSANPISDSLKYLWVEQGELTIYLSSKKIQLKAGQGAKFNASIPHRFVNQHGQLVKGTFLVAYKN</sequence>
<evidence type="ECO:0000256" key="1">
    <source>
        <dbReference type="ARBA" id="ARBA00023125"/>
    </source>
</evidence>
<dbReference type="GO" id="GO:0003677">
    <property type="term" value="F:DNA binding"/>
    <property type="evidence" value="ECO:0007669"/>
    <property type="project" value="UniProtKB-KW"/>
</dbReference>
<gene>
    <name evidence="3" type="ORF">GAB14E_2564</name>
</gene>